<dbReference type="InterPro" id="IPR028271">
    <property type="entry name" value="RAMAC"/>
</dbReference>
<feature type="region of interest" description="Disordered" evidence="4">
    <location>
        <begin position="1"/>
        <end position="31"/>
    </location>
</feature>
<gene>
    <name evidence="5" type="ORF">PVAND_011121</name>
</gene>
<comment type="subcellular location">
    <subcellularLocation>
        <location evidence="1">Nucleus</location>
    </subcellularLocation>
</comment>
<dbReference type="Proteomes" id="UP001107558">
    <property type="component" value="Chromosome 1"/>
</dbReference>
<evidence type="ECO:0000256" key="2">
    <source>
        <dbReference type="ARBA" id="ARBA00023242"/>
    </source>
</evidence>
<evidence type="ECO:0000256" key="4">
    <source>
        <dbReference type="SAM" id="MobiDB-lite"/>
    </source>
</evidence>
<evidence type="ECO:0000313" key="6">
    <source>
        <dbReference type="Proteomes" id="UP001107558"/>
    </source>
</evidence>
<evidence type="ECO:0000256" key="3">
    <source>
        <dbReference type="ARBA" id="ARBA00034716"/>
    </source>
</evidence>
<accession>A0A9J6CIL9</accession>
<proteinExistence type="inferred from homology"/>
<keyword evidence="6" id="KW-1185">Reference proteome</keyword>
<dbReference type="AlphaFoldDB" id="A0A9J6CIL9"/>
<feature type="compositionally biased region" description="Basic and acidic residues" evidence="4">
    <location>
        <begin position="136"/>
        <end position="154"/>
    </location>
</feature>
<reference evidence="5" key="1">
    <citation type="submission" date="2021-03" db="EMBL/GenBank/DDBJ databases">
        <title>Chromosome level genome of the anhydrobiotic midge Polypedilum vanderplanki.</title>
        <authorList>
            <person name="Yoshida Y."/>
            <person name="Kikawada T."/>
            <person name="Gusev O."/>
        </authorList>
    </citation>
    <scope>NUCLEOTIDE SEQUENCE</scope>
    <source>
        <strain evidence="5">NIAS01</strain>
        <tissue evidence="5">Whole body or cell culture</tissue>
    </source>
</reference>
<dbReference type="Pfam" id="PF15320">
    <property type="entry name" value="RAM"/>
    <property type="match status" value="1"/>
</dbReference>
<dbReference type="PANTHER" id="PTHR48168">
    <property type="entry name" value="RNA GUANINE-7 METHYLTRANSFERASE-ACTIVATING SUBUNIT-LIKE (PSEUDOGENE)-RELATED"/>
    <property type="match status" value="1"/>
</dbReference>
<dbReference type="EMBL" id="JADBJN010000001">
    <property type="protein sequence ID" value="KAG5681711.1"/>
    <property type="molecule type" value="Genomic_DNA"/>
</dbReference>
<protein>
    <submittedName>
        <fullName evidence="5">Uncharacterized protein</fullName>
    </submittedName>
</protein>
<keyword evidence="2" id="KW-0539">Nucleus</keyword>
<sequence length="154" mass="18892">MVDPNRKINLESSSEEDSSTSSEEELNEEHVKMVKEFEEEFKYRFTEDDQEFMDFCKKEPKPPIIVYPFENFNHHYNRGGGGNHRYNRNNNYHHQNNRNQHYNHYNNRRNFNYNRNRYDYQRQGNSGRGEGGGSRDYYRDNRDYNNAKRPRFEQ</sequence>
<organism evidence="5 6">
    <name type="scientific">Polypedilum vanderplanki</name>
    <name type="common">Sleeping chironomid midge</name>
    <dbReference type="NCBI Taxonomy" id="319348"/>
    <lineage>
        <taxon>Eukaryota</taxon>
        <taxon>Metazoa</taxon>
        <taxon>Ecdysozoa</taxon>
        <taxon>Arthropoda</taxon>
        <taxon>Hexapoda</taxon>
        <taxon>Insecta</taxon>
        <taxon>Pterygota</taxon>
        <taxon>Neoptera</taxon>
        <taxon>Endopterygota</taxon>
        <taxon>Diptera</taxon>
        <taxon>Nematocera</taxon>
        <taxon>Chironomoidea</taxon>
        <taxon>Chironomidae</taxon>
        <taxon>Chironominae</taxon>
        <taxon>Polypedilum</taxon>
        <taxon>Polypedilum</taxon>
    </lineage>
</organism>
<name>A0A9J6CIL9_POLVA</name>
<feature type="region of interest" description="Disordered" evidence="4">
    <location>
        <begin position="119"/>
        <end position="154"/>
    </location>
</feature>
<comment type="similarity">
    <text evidence="3">Belongs to the RAM family.</text>
</comment>
<dbReference type="GO" id="GO:0106005">
    <property type="term" value="P:RNA 5'-cap (guanine-N7)-methylation"/>
    <property type="evidence" value="ECO:0007669"/>
    <property type="project" value="InterPro"/>
</dbReference>
<evidence type="ECO:0000313" key="5">
    <source>
        <dbReference type="EMBL" id="KAG5681711.1"/>
    </source>
</evidence>
<evidence type="ECO:0000256" key="1">
    <source>
        <dbReference type="ARBA" id="ARBA00004123"/>
    </source>
</evidence>
<dbReference type="GO" id="GO:0031533">
    <property type="term" value="C:mRNA capping enzyme complex"/>
    <property type="evidence" value="ECO:0007669"/>
    <property type="project" value="InterPro"/>
</dbReference>
<dbReference type="PANTHER" id="PTHR48168:SF1">
    <property type="entry name" value="RNA GUANINE-N7 METHYLTRANSFERASE ACTIVATING SUBUNIT-RELATED"/>
    <property type="match status" value="1"/>
</dbReference>
<feature type="compositionally biased region" description="Acidic residues" evidence="4">
    <location>
        <begin position="13"/>
        <end position="27"/>
    </location>
</feature>
<dbReference type="GO" id="GO:0003723">
    <property type="term" value="F:RNA binding"/>
    <property type="evidence" value="ECO:0007669"/>
    <property type="project" value="InterPro"/>
</dbReference>
<comment type="caution">
    <text evidence="5">The sequence shown here is derived from an EMBL/GenBank/DDBJ whole genome shotgun (WGS) entry which is preliminary data.</text>
</comment>